<evidence type="ECO:0000256" key="1">
    <source>
        <dbReference type="ARBA" id="ARBA00004651"/>
    </source>
</evidence>
<dbReference type="Pfam" id="PF00001">
    <property type="entry name" value="7tm_1"/>
    <property type="match status" value="1"/>
</dbReference>
<evidence type="ECO:0000313" key="13">
    <source>
        <dbReference type="Proteomes" id="UP001159405"/>
    </source>
</evidence>
<evidence type="ECO:0000256" key="5">
    <source>
        <dbReference type="ARBA" id="ARBA00023040"/>
    </source>
</evidence>
<feature type="transmembrane region" description="Helical" evidence="10">
    <location>
        <begin position="124"/>
        <end position="146"/>
    </location>
</feature>
<accession>A0ABN8QYP0</accession>
<feature type="transmembrane region" description="Helical" evidence="10">
    <location>
        <begin position="239"/>
        <end position="260"/>
    </location>
</feature>
<evidence type="ECO:0000256" key="8">
    <source>
        <dbReference type="ARBA" id="ARBA00023180"/>
    </source>
</evidence>
<protein>
    <recommendedName>
        <fullName evidence="11">G-protein coupled receptors family 1 profile domain-containing protein</fullName>
    </recommendedName>
</protein>
<feature type="domain" description="G-protein coupled receptors family 1 profile" evidence="11">
    <location>
        <begin position="24"/>
        <end position="258"/>
    </location>
</feature>
<dbReference type="EMBL" id="CALNXK010000170">
    <property type="protein sequence ID" value="CAH3172157.1"/>
    <property type="molecule type" value="Genomic_DNA"/>
</dbReference>
<feature type="transmembrane region" description="Helical" evidence="10">
    <location>
        <begin position="85"/>
        <end position="104"/>
    </location>
</feature>
<evidence type="ECO:0000256" key="2">
    <source>
        <dbReference type="ARBA" id="ARBA00022475"/>
    </source>
</evidence>
<keyword evidence="3 10" id="KW-0812">Transmembrane</keyword>
<evidence type="ECO:0000256" key="3">
    <source>
        <dbReference type="ARBA" id="ARBA00022692"/>
    </source>
</evidence>
<dbReference type="PROSITE" id="PS50262">
    <property type="entry name" value="G_PROTEIN_RECEP_F1_2"/>
    <property type="match status" value="1"/>
</dbReference>
<name>A0ABN8QYP0_9CNID</name>
<keyword evidence="6 10" id="KW-0472">Membrane</keyword>
<keyword evidence="7" id="KW-0675">Receptor</keyword>
<gene>
    <name evidence="12" type="ORF">PLOB_00012738</name>
</gene>
<evidence type="ECO:0000256" key="10">
    <source>
        <dbReference type="SAM" id="Phobius"/>
    </source>
</evidence>
<dbReference type="PANTHER" id="PTHR24246">
    <property type="entry name" value="OLFACTORY RECEPTOR AND ADENOSINE RECEPTOR"/>
    <property type="match status" value="1"/>
</dbReference>
<feature type="transmembrane region" description="Helical" evidence="10">
    <location>
        <begin position="45"/>
        <end position="65"/>
    </location>
</feature>
<feature type="transmembrane region" description="Helical" evidence="10">
    <location>
        <begin position="204"/>
        <end position="227"/>
    </location>
</feature>
<evidence type="ECO:0000313" key="12">
    <source>
        <dbReference type="EMBL" id="CAH3172157.1"/>
    </source>
</evidence>
<dbReference type="Gene3D" id="1.20.1070.10">
    <property type="entry name" value="Rhodopsin 7-helix transmembrane proteins"/>
    <property type="match status" value="1"/>
</dbReference>
<evidence type="ECO:0000259" key="11">
    <source>
        <dbReference type="PROSITE" id="PS50262"/>
    </source>
</evidence>
<dbReference type="PRINTS" id="PR00237">
    <property type="entry name" value="GPCRRHODOPSN"/>
</dbReference>
<dbReference type="InterPro" id="IPR000276">
    <property type="entry name" value="GPCR_Rhodpsn"/>
</dbReference>
<feature type="transmembrane region" description="Helical" evidence="10">
    <location>
        <begin position="12"/>
        <end position="33"/>
    </location>
</feature>
<keyword evidence="13" id="KW-1185">Reference proteome</keyword>
<keyword evidence="8" id="KW-0325">Glycoprotein</keyword>
<dbReference type="CDD" id="cd00637">
    <property type="entry name" value="7tm_classA_rhodopsin-like"/>
    <property type="match status" value="1"/>
</dbReference>
<dbReference type="PANTHER" id="PTHR24246:SF27">
    <property type="entry name" value="ADENOSINE RECEPTOR, ISOFORM A"/>
    <property type="match status" value="1"/>
</dbReference>
<evidence type="ECO:0000256" key="7">
    <source>
        <dbReference type="ARBA" id="ARBA00023170"/>
    </source>
</evidence>
<comment type="subcellular location">
    <subcellularLocation>
        <location evidence="1">Cell membrane</location>
        <topology evidence="1">Multi-pass membrane protein</topology>
    </subcellularLocation>
</comment>
<reference evidence="12 13" key="1">
    <citation type="submission" date="2022-05" db="EMBL/GenBank/DDBJ databases">
        <authorList>
            <consortium name="Genoscope - CEA"/>
            <person name="William W."/>
        </authorList>
    </citation>
    <scope>NUCLEOTIDE SEQUENCE [LARGE SCALE GENOMIC DNA]</scope>
</reference>
<dbReference type="SUPFAM" id="SSF81321">
    <property type="entry name" value="Family A G protein-coupled receptor-like"/>
    <property type="match status" value="1"/>
</dbReference>
<dbReference type="InterPro" id="IPR017452">
    <property type="entry name" value="GPCR_Rhodpsn_7TM"/>
</dbReference>
<feature type="transmembrane region" description="Helical" evidence="10">
    <location>
        <begin position="158"/>
        <end position="183"/>
    </location>
</feature>
<evidence type="ECO:0000256" key="4">
    <source>
        <dbReference type="ARBA" id="ARBA00022989"/>
    </source>
</evidence>
<evidence type="ECO:0000256" key="9">
    <source>
        <dbReference type="ARBA" id="ARBA00023224"/>
    </source>
</evidence>
<dbReference type="Proteomes" id="UP001159405">
    <property type="component" value="Unassembled WGS sequence"/>
</dbReference>
<sequence length="285" mass="32229">MTSTSECITWFAVFVTGSVIIASVNLLTIIVFLKNRNLRTRAMYLVINLTLADMLVGLLSGSLSPSISLRFSCDFLNVTLYSLDLFYFLVPFSPLVSVTNITVISLERMHATFRPFKHRVITKWVYGVAITAVWIFPAMVLSVAIFRLNFGSPNKIIILWPIYYCFCLFVICVSYACISIKFLCGAYPQHHGAVNRQRKLTVTLFIMTTVSLLLSLPLVLHLFVLYATNSTHIFTSPPFAYSSVVLVGVNSFVNPILYSVRIPEFKQALISIFRRRQNENVDIPL</sequence>
<comment type="caution">
    <text evidence="12">The sequence shown here is derived from an EMBL/GenBank/DDBJ whole genome shotgun (WGS) entry which is preliminary data.</text>
</comment>
<keyword evidence="9" id="KW-0807">Transducer</keyword>
<keyword evidence="2" id="KW-1003">Cell membrane</keyword>
<keyword evidence="4 10" id="KW-1133">Transmembrane helix</keyword>
<keyword evidence="5" id="KW-0297">G-protein coupled receptor</keyword>
<proteinExistence type="predicted"/>
<evidence type="ECO:0000256" key="6">
    <source>
        <dbReference type="ARBA" id="ARBA00023136"/>
    </source>
</evidence>
<organism evidence="12 13">
    <name type="scientific">Porites lobata</name>
    <dbReference type="NCBI Taxonomy" id="104759"/>
    <lineage>
        <taxon>Eukaryota</taxon>
        <taxon>Metazoa</taxon>
        <taxon>Cnidaria</taxon>
        <taxon>Anthozoa</taxon>
        <taxon>Hexacorallia</taxon>
        <taxon>Scleractinia</taxon>
        <taxon>Fungiina</taxon>
        <taxon>Poritidae</taxon>
        <taxon>Porites</taxon>
    </lineage>
</organism>